<keyword evidence="4" id="KW-1185">Reference proteome</keyword>
<sequence>MTAIREHASATTATTATTAPAALRPRLRDANPARTFAVFGALLATLPVDLILVGGALASGRRDPLAHNDSGARRTILISGGKMTKALQLARSFHSAGHRVVLVESAKYRLTGHRFSRAVDAFHSVPEPTAPGYAEAMLDVVRRERVDVFVPVSSPASSVPEADARALLDPYCEVLHVDATMVRALDDKAEFSRMARSLGLRVPDFARITDAQQVVDFDFPPGRSYILKRIAYNPVGRMDLTRLSRDTPERNAAFARSLSISPEDPWILQEFVQGREYCTHGTVRNGSLQVYGCCESSAFQINYAHVDKPEIRSWVEDFVGALGVTGQLSFDFIEAADGHPYAIECNPRTHSAITMFYDHPEVAAAYLDDGHRGIVPLAGSRPTHWIYHELWRLITRPGRRQRAAAIARGKDAIFAWWDPLPYLAEHHLQIPALLLKNLRARRGWTKIDFNIGKLVEQGGD</sequence>
<dbReference type="Proteomes" id="UP000466517">
    <property type="component" value="Chromosome"/>
</dbReference>
<evidence type="ECO:0008006" key="5">
    <source>
        <dbReference type="Google" id="ProtNLM"/>
    </source>
</evidence>
<keyword evidence="2" id="KW-0472">Membrane</keyword>
<keyword evidence="2" id="KW-0812">Transmembrane</keyword>
<evidence type="ECO:0000256" key="2">
    <source>
        <dbReference type="SAM" id="Phobius"/>
    </source>
</evidence>
<reference evidence="3 4" key="1">
    <citation type="journal article" date="2019" name="Emerg. Microbes Infect.">
        <title>Comprehensive subspecies identification of 175 nontuberculous mycobacteria species based on 7547 genomic profiles.</title>
        <authorList>
            <person name="Matsumoto Y."/>
            <person name="Kinjo T."/>
            <person name="Motooka D."/>
            <person name="Nabeya D."/>
            <person name="Jung N."/>
            <person name="Uechi K."/>
            <person name="Horii T."/>
            <person name="Iida T."/>
            <person name="Fujita J."/>
            <person name="Nakamura S."/>
        </authorList>
    </citation>
    <scope>NUCLEOTIDE SEQUENCE [LARGE SCALE GENOMIC DNA]</scope>
    <source>
        <strain evidence="3 4">JCM 13574</strain>
    </source>
</reference>
<gene>
    <name evidence="3" type="ORF">MMAD_33640</name>
</gene>
<proteinExistence type="predicted"/>
<feature type="compositionally biased region" description="Low complexity" evidence="1">
    <location>
        <begin position="10"/>
        <end position="22"/>
    </location>
</feature>
<dbReference type="Gene3D" id="3.40.50.20">
    <property type="match status" value="1"/>
</dbReference>
<dbReference type="KEGG" id="mmag:MMAD_33640"/>
<dbReference type="Gene3D" id="3.30.470.20">
    <property type="entry name" value="ATP-grasp fold, B domain"/>
    <property type="match status" value="1"/>
</dbReference>
<evidence type="ECO:0000313" key="3">
    <source>
        <dbReference type="EMBL" id="BBZ29069.1"/>
    </source>
</evidence>
<name>A0A7I7XIN6_9MYCO</name>
<feature type="region of interest" description="Disordered" evidence="1">
    <location>
        <begin position="1"/>
        <end position="25"/>
    </location>
</feature>
<dbReference type="AlphaFoldDB" id="A0A7I7XIN6"/>
<evidence type="ECO:0000313" key="4">
    <source>
        <dbReference type="Proteomes" id="UP000466517"/>
    </source>
</evidence>
<dbReference type="EMBL" id="AP022610">
    <property type="protein sequence ID" value="BBZ29069.1"/>
    <property type="molecule type" value="Genomic_DNA"/>
</dbReference>
<accession>A0A7I7XIN6</accession>
<feature type="transmembrane region" description="Helical" evidence="2">
    <location>
        <begin position="36"/>
        <end position="58"/>
    </location>
</feature>
<organism evidence="3 4">
    <name type="scientific">Mycolicibacterium madagascariense</name>
    <dbReference type="NCBI Taxonomy" id="212765"/>
    <lineage>
        <taxon>Bacteria</taxon>
        <taxon>Bacillati</taxon>
        <taxon>Actinomycetota</taxon>
        <taxon>Actinomycetes</taxon>
        <taxon>Mycobacteriales</taxon>
        <taxon>Mycobacteriaceae</taxon>
        <taxon>Mycolicibacterium</taxon>
    </lineage>
</organism>
<dbReference type="NCBIfam" id="NF005315">
    <property type="entry name" value="PRK06849.1"/>
    <property type="match status" value="1"/>
</dbReference>
<dbReference type="RefSeq" id="WP_246240770.1">
    <property type="nucleotide sequence ID" value="NZ_AP022610.1"/>
</dbReference>
<protein>
    <recommendedName>
        <fullName evidence="5">ATP-grasp enzyme</fullName>
    </recommendedName>
</protein>
<keyword evidence="2" id="KW-1133">Transmembrane helix</keyword>
<dbReference type="SUPFAM" id="SSF56059">
    <property type="entry name" value="Glutathione synthetase ATP-binding domain-like"/>
    <property type="match status" value="1"/>
</dbReference>
<evidence type="ECO:0000256" key="1">
    <source>
        <dbReference type="SAM" id="MobiDB-lite"/>
    </source>
</evidence>